<dbReference type="EMBL" id="MFMS01000007">
    <property type="protein sequence ID" value="OGG85491.1"/>
    <property type="molecule type" value="Genomic_DNA"/>
</dbReference>
<dbReference type="STRING" id="1798531.A2392_03325"/>
<keyword evidence="1" id="KW-0328">Glycosyltransferase</keyword>
<comment type="caution">
    <text evidence="3">The sequence shown here is derived from an EMBL/GenBank/DDBJ whole genome shotgun (WGS) entry which is preliminary data.</text>
</comment>
<dbReference type="Pfam" id="PF01531">
    <property type="entry name" value="Glyco_transf_11"/>
    <property type="match status" value="1"/>
</dbReference>
<dbReference type="GO" id="GO:0008107">
    <property type="term" value="F:galactoside 2-alpha-L-fucosyltransferase activity"/>
    <property type="evidence" value="ECO:0007669"/>
    <property type="project" value="InterPro"/>
</dbReference>
<keyword evidence="2" id="KW-0808">Transferase</keyword>
<organism evidence="3 4">
    <name type="scientific">Candidatus Kaiserbacteria bacterium RIFOXYB1_FULL_46_14</name>
    <dbReference type="NCBI Taxonomy" id="1798531"/>
    <lineage>
        <taxon>Bacteria</taxon>
        <taxon>Candidatus Kaiseribacteriota</taxon>
    </lineage>
</organism>
<dbReference type="Proteomes" id="UP000177395">
    <property type="component" value="Unassembled WGS sequence"/>
</dbReference>
<dbReference type="CDD" id="cd11301">
    <property type="entry name" value="Fut1_Fut2_like"/>
    <property type="match status" value="1"/>
</dbReference>
<dbReference type="GO" id="GO:0016020">
    <property type="term" value="C:membrane"/>
    <property type="evidence" value="ECO:0007669"/>
    <property type="project" value="InterPro"/>
</dbReference>
<dbReference type="PANTHER" id="PTHR11927">
    <property type="entry name" value="GALACTOSIDE 2-L-FUCOSYLTRANSFERASE"/>
    <property type="match status" value="1"/>
</dbReference>
<dbReference type="InterPro" id="IPR002516">
    <property type="entry name" value="Glyco_trans_11"/>
</dbReference>
<dbReference type="PANTHER" id="PTHR11927:SF9">
    <property type="entry name" value="L-FUCOSYLTRANSFERASE"/>
    <property type="match status" value="1"/>
</dbReference>
<evidence type="ECO:0000256" key="2">
    <source>
        <dbReference type="ARBA" id="ARBA00022679"/>
    </source>
</evidence>
<name>A0A1F6FI10_9BACT</name>
<reference evidence="3 4" key="1">
    <citation type="journal article" date="2016" name="Nat. Commun.">
        <title>Thousands of microbial genomes shed light on interconnected biogeochemical processes in an aquifer system.</title>
        <authorList>
            <person name="Anantharaman K."/>
            <person name="Brown C.T."/>
            <person name="Hug L.A."/>
            <person name="Sharon I."/>
            <person name="Castelle C.J."/>
            <person name="Probst A.J."/>
            <person name="Thomas B.C."/>
            <person name="Singh A."/>
            <person name="Wilkins M.J."/>
            <person name="Karaoz U."/>
            <person name="Brodie E.L."/>
            <person name="Williams K.H."/>
            <person name="Hubbard S.S."/>
            <person name="Banfield J.F."/>
        </authorList>
    </citation>
    <scope>NUCLEOTIDE SEQUENCE [LARGE SCALE GENOMIC DNA]</scope>
</reference>
<evidence type="ECO:0008006" key="5">
    <source>
        <dbReference type="Google" id="ProtNLM"/>
    </source>
</evidence>
<dbReference type="AlphaFoldDB" id="A0A1F6FI10"/>
<gene>
    <name evidence="3" type="ORF">A2392_03325</name>
</gene>
<protein>
    <recommendedName>
        <fullName evidence="5">Glycosyl transferase family 11</fullName>
    </recommendedName>
</protein>
<evidence type="ECO:0000313" key="3">
    <source>
        <dbReference type="EMBL" id="OGG85491.1"/>
    </source>
</evidence>
<evidence type="ECO:0000256" key="1">
    <source>
        <dbReference type="ARBA" id="ARBA00022676"/>
    </source>
</evidence>
<evidence type="ECO:0000313" key="4">
    <source>
        <dbReference type="Proteomes" id="UP000177395"/>
    </source>
</evidence>
<proteinExistence type="predicted"/>
<accession>A0A1F6FI10</accession>
<dbReference type="GO" id="GO:0005975">
    <property type="term" value="P:carbohydrate metabolic process"/>
    <property type="evidence" value="ECO:0007669"/>
    <property type="project" value="InterPro"/>
</dbReference>
<sequence length="273" mass="31566">MITVNLKGGLGNQMFQYACGRALALKNATGLSLVRSQHSRDVSRPFSLTHFNLKAEIISGRKSPFFLKLKERLKQKITGDFHVGFDPKVLQLGTTAYLDGYFQSELYFKDYEESIREDFTLKEPLSGNKTVIADIIRNDPNAVSVHVRRNDYLTHPDFGGVATREYYNRAIARLQENIPTARFYVFSDDIVWCQTELTSLKDATFVSNPELKDFEEMFLMTLTKHHIIANSSFSWWGAWLGQNPTKIVIAPERWSNLNEDWYRDIIPEKWIRV</sequence>